<dbReference type="InterPro" id="IPR037401">
    <property type="entry name" value="SnoaL-like"/>
</dbReference>
<organism evidence="2 3">
    <name type="scientific">Mycobacterium alsense</name>
    <dbReference type="NCBI Taxonomy" id="324058"/>
    <lineage>
        <taxon>Bacteria</taxon>
        <taxon>Bacillati</taxon>
        <taxon>Actinomycetota</taxon>
        <taxon>Actinomycetes</taxon>
        <taxon>Mycobacteriales</taxon>
        <taxon>Mycobacteriaceae</taxon>
        <taxon>Mycobacterium</taxon>
    </lineage>
</organism>
<dbReference type="Pfam" id="PF13577">
    <property type="entry name" value="SnoaL_4"/>
    <property type="match status" value="1"/>
</dbReference>
<name>A0ABD6P0E3_9MYCO</name>
<dbReference type="AlphaFoldDB" id="A0ABD6P0E3"/>
<accession>A0ABD6P0E3</accession>
<sequence>MASTDSDVLAITQLVNLYGLAVDSRRWHLFDTVFAADVVADYGAASRWTDLERFKADFAAYHDPFDSTQHTMSTHVVHVDGDRAHSFCNGAWRLLRKAADGGALWDGTGWYDDAWLRTPGGWRITRRTCRTTWWTGNPAVNETNPGVKFDLTTSVLRREADAGRIGVLGPTRAG</sequence>
<dbReference type="EMBL" id="LZIT01000156">
    <property type="protein sequence ID" value="OBG37986.1"/>
    <property type="molecule type" value="Genomic_DNA"/>
</dbReference>
<dbReference type="Proteomes" id="UP000092086">
    <property type="component" value="Unassembled WGS sequence"/>
</dbReference>
<evidence type="ECO:0000313" key="2">
    <source>
        <dbReference type="EMBL" id="OBG37986.1"/>
    </source>
</evidence>
<reference evidence="2 3" key="1">
    <citation type="submission" date="2016-06" db="EMBL/GenBank/DDBJ databases">
        <authorList>
            <person name="Sutton G."/>
            <person name="Brinkac L."/>
            <person name="Sanka R."/>
            <person name="Adams M."/>
            <person name="Lau E."/>
            <person name="Sam S."/>
            <person name="Sreng N."/>
            <person name="Him V."/>
            <person name="Kerleguer A."/>
            <person name="Cheng S."/>
        </authorList>
    </citation>
    <scope>NUCLEOTIDE SEQUENCE [LARGE SCALE GENOMIC DNA]</scope>
    <source>
        <strain evidence="2 3">E2978</strain>
    </source>
</reference>
<proteinExistence type="predicted"/>
<protein>
    <recommendedName>
        <fullName evidence="1">SnoaL-like domain-containing protein</fullName>
    </recommendedName>
</protein>
<dbReference type="Gene3D" id="3.10.450.50">
    <property type="match status" value="1"/>
</dbReference>
<evidence type="ECO:0000313" key="3">
    <source>
        <dbReference type="Proteomes" id="UP000092086"/>
    </source>
</evidence>
<dbReference type="RefSeq" id="WP_068209713.1">
    <property type="nucleotide sequence ID" value="NZ_LZIT01000156.1"/>
</dbReference>
<dbReference type="InterPro" id="IPR032710">
    <property type="entry name" value="NTF2-like_dom_sf"/>
</dbReference>
<dbReference type="SUPFAM" id="SSF54427">
    <property type="entry name" value="NTF2-like"/>
    <property type="match status" value="1"/>
</dbReference>
<evidence type="ECO:0000259" key="1">
    <source>
        <dbReference type="Pfam" id="PF13577"/>
    </source>
</evidence>
<gene>
    <name evidence="2" type="ORF">A5672_16920</name>
</gene>
<feature type="domain" description="SnoaL-like" evidence="1">
    <location>
        <begin position="7"/>
        <end position="128"/>
    </location>
</feature>
<comment type="caution">
    <text evidence="2">The sequence shown here is derived from an EMBL/GenBank/DDBJ whole genome shotgun (WGS) entry which is preliminary data.</text>
</comment>